<protein>
    <recommendedName>
        <fullName evidence="5">SsuA/THI5-like domain-containing protein</fullName>
    </recommendedName>
</protein>
<comment type="subcellular location">
    <subcellularLocation>
        <location evidence="1">Periplasm</location>
    </subcellularLocation>
</comment>
<organism evidence="6 7">
    <name type="scientific">Sinomonas cyclohexanicum</name>
    <name type="common">Corynebacterium cyclohexanicum</name>
    <dbReference type="NCBI Taxonomy" id="322009"/>
    <lineage>
        <taxon>Bacteria</taxon>
        <taxon>Bacillati</taxon>
        <taxon>Actinomycetota</taxon>
        <taxon>Actinomycetes</taxon>
        <taxon>Micrococcales</taxon>
        <taxon>Micrococcaceae</taxon>
        <taxon>Sinomonas</taxon>
    </lineage>
</organism>
<feature type="domain" description="SsuA/THI5-like" evidence="5">
    <location>
        <begin position="62"/>
        <end position="278"/>
    </location>
</feature>
<dbReference type="PANTHER" id="PTHR30024:SF47">
    <property type="entry name" value="TAURINE-BINDING PERIPLASMIC PROTEIN"/>
    <property type="match status" value="1"/>
</dbReference>
<comment type="similarity">
    <text evidence="2">Belongs to the bacterial solute-binding protein SsuA/TauA family.</text>
</comment>
<evidence type="ECO:0000256" key="2">
    <source>
        <dbReference type="ARBA" id="ARBA00010742"/>
    </source>
</evidence>
<dbReference type="PANTHER" id="PTHR30024">
    <property type="entry name" value="ALIPHATIC SULFONATES-BINDING PROTEIN-RELATED"/>
    <property type="match status" value="1"/>
</dbReference>
<dbReference type="RefSeq" id="WP_229230448.1">
    <property type="nucleotide sequence ID" value="NZ_AP024525.1"/>
</dbReference>
<feature type="chain" id="PRO_5047042895" description="SsuA/THI5-like domain-containing protein" evidence="4">
    <location>
        <begin position="20"/>
        <end position="336"/>
    </location>
</feature>
<keyword evidence="3 4" id="KW-0732">Signal</keyword>
<accession>A0ABM7Q0A4</accession>
<dbReference type="SUPFAM" id="SSF53850">
    <property type="entry name" value="Periplasmic binding protein-like II"/>
    <property type="match status" value="1"/>
</dbReference>
<keyword evidence="7" id="KW-1185">Reference proteome</keyword>
<evidence type="ECO:0000256" key="4">
    <source>
        <dbReference type="SAM" id="SignalP"/>
    </source>
</evidence>
<evidence type="ECO:0000259" key="5">
    <source>
        <dbReference type="Pfam" id="PF09084"/>
    </source>
</evidence>
<dbReference type="Pfam" id="PF09084">
    <property type="entry name" value="NMT1"/>
    <property type="match status" value="1"/>
</dbReference>
<dbReference type="Proteomes" id="UP001319861">
    <property type="component" value="Chromosome"/>
</dbReference>
<dbReference type="EMBL" id="AP024525">
    <property type="protein sequence ID" value="BCT77774.1"/>
    <property type="molecule type" value="Genomic_DNA"/>
</dbReference>
<sequence>MFKRIVTAAAAALTLLSLAACGAGSPSSAQPGAAGSSTGASGTAAAGGQTQKITVGVIPIVDTAPIWLGKSKGFFAEEGLDLDIQTATGGSAIVPGVQSGSYDFAFSNLISVMVAKDKGLDMRFVADGASSTGDPAKEFGAVLVTGDSPIKTAKDLEGKKVSVNNLSNIGDTTIKTVVEKAGGDPSKVQFVEVAFPDAQAALDKGVVDAAWILDPFRTAGVEAGDRVLSNNFVEFDPKLDIAGYFTSGDTIKNKPELTAKFTRAMNKSLDYAQQHPQEVRDVVGTYTKIDAATRAKMNLPLYRSAFDRAAVQKLGDAAQKYGTLTKPVNLDELLPR</sequence>
<dbReference type="Gene3D" id="3.40.190.10">
    <property type="entry name" value="Periplasmic binding protein-like II"/>
    <property type="match status" value="2"/>
</dbReference>
<name>A0ABM7Q0A4_SINCY</name>
<evidence type="ECO:0000313" key="7">
    <source>
        <dbReference type="Proteomes" id="UP001319861"/>
    </source>
</evidence>
<dbReference type="InterPro" id="IPR015168">
    <property type="entry name" value="SsuA/THI5"/>
</dbReference>
<reference evidence="6 7" key="1">
    <citation type="journal article" date="2021" name="J. Biosci. Bioeng.">
        <title>Identification and characterization of a chc gene cluster responsible for the aromatization pathway of cyclohexanecarboxylate degradation in Sinomonas cyclohexanicum ATCC 51369.</title>
        <authorList>
            <person name="Yamamoto T."/>
            <person name="Hasegawa Y."/>
            <person name="Lau P.C.K."/>
            <person name="Iwaki H."/>
        </authorList>
    </citation>
    <scope>NUCLEOTIDE SEQUENCE [LARGE SCALE GENOMIC DNA]</scope>
    <source>
        <strain evidence="6 7">ATCC 51369</strain>
    </source>
</reference>
<dbReference type="PROSITE" id="PS51257">
    <property type="entry name" value="PROKAR_LIPOPROTEIN"/>
    <property type="match status" value="1"/>
</dbReference>
<gene>
    <name evidence="6" type="ORF">SCMU_36160</name>
</gene>
<evidence type="ECO:0000313" key="6">
    <source>
        <dbReference type="EMBL" id="BCT77774.1"/>
    </source>
</evidence>
<proteinExistence type="inferred from homology"/>
<evidence type="ECO:0000256" key="3">
    <source>
        <dbReference type="ARBA" id="ARBA00022729"/>
    </source>
</evidence>
<evidence type="ECO:0000256" key="1">
    <source>
        <dbReference type="ARBA" id="ARBA00004418"/>
    </source>
</evidence>
<feature type="signal peptide" evidence="4">
    <location>
        <begin position="1"/>
        <end position="19"/>
    </location>
</feature>